<evidence type="ECO:0000256" key="2">
    <source>
        <dbReference type="ARBA" id="ARBA00022679"/>
    </source>
</evidence>
<dbReference type="InterPro" id="IPR036116">
    <property type="entry name" value="FN3_sf"/>
</dbReference>
<accession>A0ABD3T5K0</accession>
<evidence type="ECO:0000313" key="11">
    <source>
        <dbReference type="Proteomes" id="UP001634394"/>
    </source>
</evidence>
<dbReference type="Pfam" id="PF07714">
    <property type="entry name" value="PK_Tyr_Ser-Thr"/>
    <property type="match status" value="1"/>
</dbReference>
<feature type="domain" description="Protein kinase" evidence="9">
    <location>
        <begin position="938"/>
        <end position="1206"/>
    </location>
</feature>
<dbReference type="AlphaFoldDB" id="A0ABD3T5K0"/>
<dbReference type="GO" id="GO:0030182">
    <property type="term" value="P:neuron differentiation"/>
    <property type="evidence" value="ECO:0007669"/>
    <property type="project" value="UniProtKB-ARBA"/>
</dbReference>
<sequence>MDTSVMLFLCILVLSQVHKTNSEWRGHYIKARGYKHHQERYCASSFLSWCTTYKHRLVFEKYYFYQCQVGWMHNGDNNCNIPICSPECQHGGICVAPDDCNCPASHMNRFTACTTVICSHLFPCYPGRCVFPDSCLCDIGFNGTGQDACLKMTPDNGMPVIGLSTCTLSHVRRSNGETKFAYITDGSTNETDTIWSNQKDFNYLKFEFQSRYQPQNISNRPIYVHDSEFGIVDATVSVNISKIPRAAFSIRDVAFKKHYNCQGQNDINPETDIANCTIIDDQFSVNIENGDWLHVVFTAKSGGYRNIVNHGNSTWRTQSYKGEIDRKEVEFKFDFEAPLHCSELANYSSCRSIDAPLKIENEFTKLPINISWAGWNDELSGMEHYHLEIFKLSPDPHGYLEERSPLTPVFYIDFNHTHDNIYGHVYTPQNDGMYSVLLQAADRANNSKIVRRLVLYSPTSTISLNPNKNFRIFVSTAVPGTNYMWQTATDGDKKNITVVWVNHFINKLIEDGNLLNKVNPYPIQFQEIQEDGILSSSKFVKLDDNEGKRSTSEIPNNHGIIRFEIAVSYSDGTNLPTDGWFDVANISEKYSFSETLKDGQTARIWVRAHDVLGNTIVDGTEVHFDTTGPIVTKDSISLVPNQVNGTYNFTTRIKFKAGDHDSGLNKIWFTLTRDDTGEVKYSGYVSGNSKNVTGSCKSHLECSCVLEKCFIFDQTLDLDNCWFLTGKEEIDHVNFTVNITVYNQALLSEHFSRKIYNLTTLHGLEKYSGPTNIRVAQNLPNGVRLAWEFPETESCYGMIDMGIILYMLDGTTKLYTVSRKTNFVDIVGLNPGDNYEVVFDLQYGSQHVVNMPFSFKTASVTIIATIIAVFTVLWRKGRLEPFQKHLSNLSLRYRNSIRRTFSLRTRSERQRHLSDDIYIYGGINREDRQNWYINRDDIIVEKLLKVGHFANIYQATAYKNSSRQINVVVKTLKEGFTDKDWQLLMAKINFTVVKVGDNPYILKFIGAVIDDDARGPFVIYELCAKGTLKDYLESQRGHHTLDVQEKLYRFGLDICKGMQYLASIDVVHRRLAARNILLTATFAVKIAGFGPQEVETSDDDAETGKKERIPIKWMAPECIHSTSGATEKSDVWSYGVVLWEIFSLGETPYPSIRSRDLPSKLKKAERLSKPEQCDDTWYSIMWKTWNQSPQKRPTFEEIREELDKLFTESTGDYIYYYRC</sequence>
<dbReference type="PANTHER" id="PTHR24416">
    <property type="entry name" value="TYROSINE-PROTEIN KINASE RECEPTOR"/>
    <property type="match status" value="1"/>
</dbReference>
<dbReference type="PRINTS" id="PR00109">
    <property type="entry name" value="TYRKINASE"/>
</dbReference>
<dbReference type="EMBL" id="JBJQND010000019">
    <property type="protein sequence ID" value="KAL3832122.1"/>
    <property type="molecule type" value="Genomic_DNA"/>
</dbReference>
<protein>
    <recommendedName>
        <fullName evidence="9">Protein kinase domain-containing protein</fullName>
    </recommendedName>
</protein>
<dbReference type="InterPro" id="IPR011009">
    <property type="entry name" value="Kinase-like_dom_sf"/>
</dbReference>
<evidence type="ECO:0000256" key="3">
    <source>
        <dbReference type="ARBA" id="ARBA00022741"/>
    </source>
</evidence>
<dbReference type="SUPFAM" id="SSF49265">
    <property type="entry name" value="Fibronectin type III"/>
    <property type="match status" value="1"/>
</dbReference>
<dbReference type="CDD" id="cd00192">
    <property type="entry name" value="PTKc"/>
    <property type="match status" value="1"/>
</dbReference>
<dbReference type="SUPFAM" id="SSF56112">
    <property type="entry name" value="Protein kinase-like (PK-like)"/>
    <property type="match status" value="1"/>
</dbReference>
<dbReference type="PANTHER" id="PTHR24416:SF611">
    <property type="entry name" value="TYROSINE-PROTEIN KINASE TRANSMEMBRANE RECEPTOR ROR"/>
    <property type="match status" value="1"/>
</dbReference>
<dbReference type="PROSITE" id="PS50011">
    <property type="entry name" value="PROTEIN_KINASE_DOM"/>
    <property type="match status" value="1"/>
</dbReference>
<dbReference type="InterPro" id="IPR001245">
    <property type="entry name" value="Ser-Thr/Tyr_kinase_cat_dom"/>
</dbReference>
<evidence type="ECO:0000256" key="1">
    <source>
        <dbReference type="ARBA" id="ARBA00004308"/>
    </source>
</evidence>
<gene>
    <name evidence="10" type="ORF">ACJMK2_023795</name>
</gene>
<evidence type="ECO:0000256" key="6">
    <source>
        <dbReference type="ARBA" id="ARBA00023136"/>
    </source>
</evidence>
<proteinExistence type="predicted"/>
<evidence type="ECO:0000256" key="8">
    <source>
        <dbReference type="SAM" id="SignalP"/>
    </source>
</evidence>
<comment type="caution">
    <text evidence="10">The sequence shown here is derived from an EMBL/GenBank/DDBJ whole genome shotgun (WGS) entry which is preliminary data.</text>
</comment>
<evidence type="ECO:0000313" key="10">
    <source>
        <dbReference type="EMBL" id="KAL3832122.1"/>
    </source>
</evidence>
<keyword evidence="6" id="KW-0472">Membrane</keyword>
<keyword evidence="8" id="KW-0732">Signal</keyword>
<comment type="subcellular location">
    <subcellularLocation>
        <location evidence="1">Endomembrane system</location>
    </subcellularLocation>
</comment>
<keyword evidence="7" id="KW-0829">Tyrosine-protein kinase</keyword>
<reference evidence="10 11" key="1">
    <citation type="submission" date="2024-11" db="EMBL/GenBank/DDBJ databases">
        <title>Chromosome-level genome assembly of the freshwater bivalve Anodonta woodiana.</title>
        <authorList>
            <person name="Chen X."/>
        </authorList>
    </citation>
    <scope>NUCLEOTIDE SEQUENCE [LARGE SCALE GENOMIC DNA]</scope>
    <source>
        <strain evidence="10">MN2024</strain>
        <tissue evidence="10">Gills</tissue>
    </source>
</reference>
<keyword evidence="2" id="KW-0808">Transferase</keyword>
<dbReference type="Proteomes" id="UP001634394">
    <property type="component" value="Unassembled WGS sequence"/>
</dbReference>
<dbReference type="Gene3D" id="1.10.510.10">
    <property type="entry name" value="Transferase(Phosphotransferase) domain 1"/>
    <property type="match status" value="1"/>
</dbReference>
<keyword evidence="4" id="KW-0418">Kinase</keyword>
<dbReference type="InterPro" id="IPR050122">
    <property type="entry name" value="RTK"/>
</dbReference>
<name>A0ABD3T5K0_SINWO</name>
<dbReference type="GO" id="GO:0005524">
    <property type="term" value="F:ATP binding"/>
    <property type="evidence" value="ECO:0007669"/>
    <property type="project" value="UniProtKB-KW"/>
</dbReference>
<dbReference type="FunFam" id="1.10.510.10:FF:001512">
    <property type="entry name" value="Receptor tyrosine-protein kinase erbB-2"/>
    <property type="match status" value="1"/>
</dbReference>
<feature type="signal peptide" evidence="8">
    <location>
        <begin position="1"/>
        <end position="22"/>
    </location>
</feature>
<dbReference type="GO" id="GO:0004713">
    <property type="term" value="F:protein tyrosine kinase activity"/>
    <property type="evidence" value="ECO:0007669"/>
    <property type="project" value="UniProtKB-KW"/>
</dbReference>
<dbReference type="Gene3D" id="2.10.25.10">
    <property type="entry name" value="Laminin"/>
    <property type="match status" value="1"/>
</dbReference>
<dbReference type="GO" id="GO:0048468">
    <property type="term" value="P:cell development"/>
    <property type="evidence" value="ECO:0007669"/>
    <property type="project" value="UniProtKB-ARBA"/>
</dbReference>
<keyword evidence="11" id="KW-1185">Reference proteome</keyword>
<dbReference type="GO" id="GO:0012505">
    <property type="term" value="C:endomembrane system"/>
    <property type="evidence" value="ECO:0007669"/>
    <property type="project" value="UniProtKB-SubCell"/>
</dbReference>
<feature type="chain" id="PRO_5044759440" description="Protein kinase domain-containing protein" evidence="8">
    <location>
        <begin position="23"/>
        <end position="1219"/>
    </location>
</feature>
<organism evidence="10 11">
    <name type="scientific">Sinanodonta woodiana</name>
    <name type="common">Chinese pond mussel</name>
    <name type="synonym">Anodonta woodiana</name>
    <dbReference type="NCBI Taxonomy" id="1069815"/>
    <lineage>
        <taxon>Eukaryota</taxon>
        <taxon>Metazoa</taxon>
        <taxon>Spiralia</taxon>
        <taxon>Lophotrochozoa</taxon>
        <taxon>Mollusca</taxon>
        <taxon>Bivalvia</taxon>
        <taxon>Autobranchia</taxon>
        <taxon>Heteroconchia</taxon>
        <taxon>Palaeoheterodonta</taxon>
        <taxon>Unionida</taxon>
        <taxon>Unionoidea</taxon>
        <taxon>Unionidae</taxon>
        <taxon>Unioninae</taxon>
        <taxon>Sinanodonta</taxon>
    </lineage>
</organism>
<evidence type="ECO:0000256" key="7">
    <source>
        <dbReference type="ARBA" id="ARBA00023137"/>
    </source>
</evidence>
<dbReference type="GO" id="GO:0050793">
    <property type="term" value="P:regulation of developmental process"/>
    <property type="evidence" value="ECO:0007669"/>
    <property type="project" value="UniProtKB-ARBA"/>
</dbReference>
<evidence type="ECO:0000256" key="4">
    <source>
        <dbReference type="ARBA" id="ARBA00022777"/>
    </source>
</evidence>
<evidence type="ECO:0000259" key="9">
    <source>
        <dbReference type="PROSITE" id="PS50011"/>
    </source>
</evidence>
<evidence type="ECO:0000256" key="5">
    <source>
        <dbReference type="ARBA" id="ARBA00022840"/>
    </source>
</evidence>
<dbReference type="InterPro" id="IPR000719">
    <property type="entry name" value="Prot_kinase_dom"/>
</dbReference>
<keyword evidence="3" id="KW-0547">Nucleotide-binding</keyword>
<keyword evidence="5" id="KW-0067">ATP-binding</keyword>